<evidence type="ECO:0000259" key="4">
    <source>
        <dbReference type="Pfam" id="PF01082"/>
    </source>
</evidence>
<accession>A0A1S3GZK2</accession>
<feature type="chain" id="PRO_5010338962" evidence="3">
    <location>
        <begin position="22"/>
        <end position="561"/>
    </location>
</feature>
<dbReference type="SUPFAM" id="SSF49742">
    <property type="entry name" value="PHM/PNGase F"/>
    <property type="match status" value="2"/>
</dbReference>
<proteinExistence type="predicted"/>
<dbReference type="Pfam" id="PF24784">
    <property type="entry name" value="Temptin_C"/>
    <property type="match status" value="1"/>
</dbReference>
<dbReference type="PANTHER" id="PTHR10157:SF23">
    <property type="entry name" value="MOXD1 HOMOLOG 1"/>
    <property type="match status" value="1"/>
</dbReference>
<dbReference type="PANTHER" id="PTHR10157">
    <property type="entry name" value="DOPAMINE BETA HYDROXYLASE RELATED"/>
    <property type="match status" value="1"/>
</dbReference>
<dbReference type="Pfam" id="PF01082">
    <property type="entry name" value="Cu2_monooxygen"/>
    <property type="match status" value="1"/>
</dbReference>
<evidence type="ECO:0000256" key="2">
    <source>
        <dbReference type="ARBA" id="ARBA00023180"/>
    </source>
</evidence>
<protein>
    <submittedName>
        <fullName evidence="8">Dopamine beta-hydroxylase isoform X3</fullName>
    </submittedName>
</protein>
<keyword evidence="2" id="KW-0325">Glycoprotein</keyword>
<feature type="domain" description="Copper type II ascorbate-dependent monooxygenase C-terminal" evidence="5">
    <location>
        <begin position="301"/>
        <end position="431"/>
    </location>
</feature>
<dbReference type="InterPro" id="IPR000945">
    <property type="entry name" value="DBH-like"/>
</dbReference>
<feature type="domain" description="Temptin Cys/Cys disulfide" evidence="6">
    <location>
        <begin position="20"/>
        <end position="119"/>
    </location>
</feature>
<keyword evidence="1" id="KW-1015">Disulfide bond</keyword>
<dbReference type="InterPro" id="IPR014784">
    <property type="entry name" value="Cu2_ascorb_mOase-like_C"/>
</dbReference>
<dbReference type="Proteomes" id="UP000085678">
    <property type="component" value="Unplaced"/>
</dbReference>
<dbReference type="STRING" id="7574.A0A1S3GZK2"/>
<evidence type="ECO:0000313" key="8">
    <source>
        <dbReference type="RefSeq" id="XP_013379178.1"/>
    </source>
</evidence>
<dbReference type="Gene3D" id="2.60.120.230">
    <property type="match status" value="1"/>
</dbReference>
<dbReference type="GeneID" id="106150741"/>
<gene>
    <name evidence="8" type="primary">LOC106150741</name>
</gene>
<dbReference type="RefSeq" id="XP_013379178.1">
    <property type="nucleotide sequence ID" value="XM_013523724.2"/>
</dbReference>
<feature type="domain" description="Copper type II ascorbate-dependent monooxygenase N-terminal" evidence="4">
    <location>
        <begin position="155"/>
        <end position="269"/>
    </location>
</feature>
<keyword evidence="7" id="KW-1185">Reference proteome</keyword>
<keyword evidence="3" id="KW-0732">Signal</keyword>
<feature type="signal peptide" evidence="3">
    <location>
        <begin position="1"/>
        <end position="21"/>
    </location>
</feature>
<dbReference type="InterPro" id="IPR008977">
    <property type="entry name" value="PHM/PNGase_F_dom_sf"/>
</dbReference>
<dbReference type="InterPro" id="IPR057626">
    <property type="entry name" value="S-S_Temptin"/>
</dbReference>
<evidence type="ECO:0000259" key="5">
    <source>
        <dbReference type="Pfam" id="PF03712"/>
    </source>
</evidence>
<dbReference type="InParanoid" id="A0A1S3GZK2"/>
<sequence>MSNRVALLICVFATIITVSSAFPYFGNRLPNGQNVPHPCKENTKWLALGHVKLAGGQPNNQFGLDFKAANYQWTSELCRKDSDQDGKTNGEELGDPNCAWQENSVSAVLRTENITHPGICEPVDSAHCRRVQNFTYECQGEYNCTATKESHVKTFDLRFPETSVPAVETTYICNVFKVPTDKRYHAVAFEPIIGNIMVLHHMTVYGCSKKPQRMGPHQCNMVRECQQLLTVWSTGMEGYCLSKNTGVPFGNGSYEYLAVEIHWNNPELRSDYTDNSGMRMFYTDQLRPFSEGTAAFGQYALEIPPGVDSLTMSGVCQSKCTEEKFNQDINVTAVLMHMHYQGIAGKLEQWRDGKLLRVVADDPFYTYETPNLHTFDPPIVFKKGDEFRTYCTFTSKRGKKQRHANTTYFGLGTQDEMCFALISYHPLQSNNPDCVQFDNYDSCGGHAFGNCDLGKYYRVLDNVKKNGEFQKVCDIQDGRHCSRKCHEIVEPVMNDPCMQGKLRKIIPSFDPVFKPAEVLRSVSACEKGIYDLADHVQYISAAPNLQSSLMAPAFLVLARFM</sequence>
<evidence type="ECO:0000256" key="1">
    <source>
        <dbReference type="ARBA" id="ARBA00023157"/>
    </source>
</evidence>
<dbReference type="InterPro" id="IPR024548">
    <property type="entry name" value="Cu2_monoox_C"/>
</dbReference>
<dbReference type="GO" id="GO:0005507">
    <property type="term" value="F:copper ion binding"/>
    <property type="evidence" value="ECO:0007669"/>
    <property type="project" value="InterPro"/>
</dbReference>
<evidence type="ECO:0000313" key="7">
    <source>
        <dbReference type="Proteomes" id="UP000085678"/>
    </source>
</evidence>
<dbReference type="InterPro" id="IPR000323">
    <property type="entry name" value="Cu2_ascorb_mOase_N"/>
</dbReference>
<name>A0A1S3GZK2_LINAN</name>
<dbReference type="Pfam" id="PF03712">
    <property type="entry name" value="Cu2_monoox_C"/>
    <property type="match status" value="1"/>
</dbReference>
<dbReference type="OrthoDB" id="129121at2759"/>
<dbReference type="InterPro" id="IPR036939">
    <property type="entry name" value="Cu2_ascorb_mOase_N_sf"/>
</dbReference>
<dbReference type="GO" id="GO:0004500">
    <property type="term" value="F:dopamine beta-monooxygenase activity"/>
    <property type="evidence" value="ECO:0007669"/>
    <property type="project" value="InterPro"/>
</dbReference>
<evidence type="ECO:0000259" key="6">
    <source>
        <dbReference type="Pfam" id="PF24784"/>
    </source>
</evidence>
<evidence type="ECO:0000256" key="3">
    <source>
        <dbReference type="SAM" id="SignalP"/>
    </source>
</evidence>
<dbReference type="Gene3D" id="2.60.120.310">
    <property type="entry name" value="Copper type II, ascorbate-dependent monooxygenase, N-terminal domain"/>
    <property type="match status" value="1"/>
</dbReference>
<organism evidence="7 8">
    <name type="scientific">Lingula anatina</name>
    <name type="common">Brachiopod</name>
    <name type="synonym">Lingula unguis</name>
    <dbReference type="NCBI Taxonomy" id="7574"/>
    <lineage>
        <taxon>Eukaryota</taxon>
        <taxon>Metazoa</taxon>
        <taxon>Spiralia</taxon>
        <taxon>Lophotrochozoa</taxon>
        <taxon>Brachiopoda</taxon>
        <taxon>Linguliformea</taxon>
        <taxon>Lingulata</taxon>
        <taxon>Lingulida</taxon>
        <taxon>Linguloidea</taxon>
        <taxon>Lingulidae</taxon>
        <taxon>Lingula</taxon>
    </lineage>
</organism>
<dbReference type="AlphaFoldDB" id="A0A1S3GZK2"/>
<reference evidence="8" key="1">
    <citation type="submission" date="2025-08" db="UniProtKB">
        <authorList>
            <consortium name="RefSeq"/>
        </authorList>
    </citation>
    <scope>IDENTIFICATION</scope>
    <source>
        <tissue evidence="8">Gonads</tissue>
    </source>
</reference>